<evidence type="ECO:0000256" key="1">
    <source>
        <dbReference type="SAM" id="MobiDB-lite"/>
    </source>
</evidence>
<feature type="domain" description="BTB" evidence="2">
    <location>
        <begin position="22"/>
        <end position="83"/>
    </location>
</feature>
<evidence type="ECO:0000259" key="2">
    <source>
        <dbReference type="PROSITE" id="PS50097"/>
    </source>
</evidence>
<proteinExistence type="predicted"/>
<keyword evidence="4" id="KW-1185">Reference proteome</keyword>
<dbReference type="Proteomes" id="UP000242877">
    <property type="component" value="Unassembled WGS sequence"/>
</dbReference>
<dbReference type="PANTHER" id="PTHR47843">
    <property type="entry name" value="BTB DOMAIN-CONTAINING PROTEIN-RELATED"/>
    <property type="match status" value="1"/>
</dbReference>
<feature type="compositionally biased region" description="Basic and acidic residues" evidence="1">
    <location>
        <begin position="274"/>
        <end position="283"/>
    </location>
</feature>
<comment type="caution">
    <text evidence="3">The sequence shown here is derived from an EMBL/GenBank/DDBJ whole genome shotgun (WGS) entry which is preliminary data.</text>
</comment>
<dbReference type="EMBL" id="AZGZ01000023">
    <property type="protein sequence ID" value="KZZ88824.1"/>
    <property type="molecule type" value="Genomic_DNA"/>
</dbReference>
<protein>
    <submittedName>
        <fullName evidence="3">BTB/POZ fold protein</fullName>
    </submittedName>
</protein>
<feature type="region of interest" description="Disordered" evidence="1">
    <location>
        <begin position="262"/>
        <end position="283"/>
    </location>
</feature>
<dbReference type="AlphaFoldDB" id="A0A167WGP5"/>
<dbReference type="SUPFAM" id="SSF54695">
    <property type="entry name" value="POZ domain"/>
    <property type="match status" value="1"/>
</dbReference>
<evidence type="ECO:0000313" key="4">
    <source>
        <dbReference type="Proteomes" id="UP000242877"/>
    </source>
</evidence>
<sequence>MSVEYWERRKPRLRYVLAMQSERICVLVGEGETPFLVPRELLAWCSPVFKAMVQGPFKENIEGMIRLRDVDEDTFAAFFLWLHQFDCFECHETVDECVIEDLAIFAEKYQIERLSNQAMDEYVDPEGDYPPPHTVQKIYGSTPAGSALRRYAVVRMASAFQGDFNGSNKERHKFREEYKEAFESYPDFTADFADAVVFKKIKIEEEKACFYHTHSGGAESSKDTEICLHENRHALEGFKEDELKYNKDMIWREYQVVKEARQIQQGGLQPGKADAVKDEKKTS</sequence>
<reference evidence="3 4" key="1">
    <citation type="journal article" date="2016" name="Genome Biol. Evol.">
        <title>Divergent and convergent evolution of fungal pathogenicity.</title>
        <authorList>
            <person name="Shang Y."/>
            <person name="Xiao G."/>
            <person name="Zheng P."/>
            <person name="Cen K."/>
            <person name="Zhan S."/>
            <person name="Wang C."/>
        </authorList>
    </citation>
    <scope>NUCLEOTIDE SEQUENCE [LARGE SCALE GENOMIC DNA]</scope>
    <source>
        <strain evidence="3 4">ARSEF 7405</strain>
    </source>
</reference>
<dbReference type="InterPro" id="IPR000210">
    <property type="entry name" value="BTB/POZ_dom"/>
</dbReference>
<dbReference type="PANTHER" id="PTHR47843:SF2">
    <property type="entry name" value="BTB DOMAIN-CONTAINING PROTEIN"/>
    <property type="match status" value="1"/>
</dbReference>
<evidence type="ECO:0000313" key="3">
    <source>
        <dbReference type="EMBL" id="KZZ88824.1"/>
    </source>
</evidence>
<dbReference type="OrthoDB" id="194443at2759"/>
<dbReference type="SMART" id="SM00225">
    <property type="entry name" value="BTB"/>
    <property type="match status" value="1"/>
</dbReference>
<dbReference type="VEuPathDB" id="FungiDB:AAP_04616"/>
<dbReference type="Pfam" id="PF00651">
    <property type="entry name" value="BTB"/>
    <property type="match status" value="1"/>
</dbReference>
<gene>
    <name evidence="3" type="ORF">AAP_04616</name>
</gene>
<dbReference type="PROSITE" id="PS50097">
    <property type="entry name" value="BTB"/>
    <property type="match status" value="1"/>
</dbReference>
<organism evidence="3 4">
    <name type="scientific">Ascosphaera apis ARSEF 7405</name>
    <dbReference type="NCBI Taxonomy" id="392613"/>
    <lineage>
        <taxon>Eukaryota</taxon>
        <taxon>Fungi</taxon>
        <taxon>Dikarya</taxon>
        <taxon>Ascomycota</taxon>
        <taxon>Pezizomycotina</taxon>
        <taxon>Eurotiomycetes</taxon>
        <taxon>Eurotiomycetidae</taxon>
        <taxon>Onygenales</taxon>
        <taxon>Ascosphaeraceae</taxon>
        <taxon>Ascosphaera</taxon>
    </lineage>
</organism>
<accession>A0A167WGP5</accession>
<name>A0A167WGP5_9EURO</name>
<dbReference type="InterPro" id="IPR011333">
    <property type="entry name" value="SKP1/BTB/POZ_sf"/>
</dbReference>
<dbReference type="Gene3D" id="3.30.710.10">
    <property type="entry name" value="Potassium Channel Kv1.1, Chain A"/>
    <property type="match status" value="1"/>
</dbReference>